<accession>A0ABP8A9Z9</accession>
<keyword evidence="2" id="KW-0472">Membrane</keyword>
<proteinExistence type="predicted"/>
<keyword evidence="5" id="KW-0675">Receptor</keyword>
<protein>
    <submittedName>
        <fullName evidence="5">TonB-dependent receptor</fullName>
    </submittedName>
</protein>
<dbReference type="InterPro" id="IPR012910">
    <property type="entry name" value="Plug_dom"/>
</dbReference>
<comment type="subcellular location">
    <subcellularLocation>
        <location evidence="1">Cell outer membrane</location>
    </subcellularLocation>
</comment>
<evidence type="ECO:0000259" key="4">
    <source>
        <dbReference type="Pfam" id="PF07715"/>
    </source>
</evidence>
<comment type="caution">
    <text evidence="5">The sequence shown here is derived from an EMBL/GenBank/DDBJ whole genome shotgun (WGS) entry which is preliminary data.</text>
</comment>
<gene>
    <name evidence="5" type="ORF">GCM10022218_34240</name>
</gene>
<dbReference type="Gene3D" id="2.40.170.20">
    <property type="entry name" value="TonB-dependent receptor, beta-barrel domain"/>
    <property type="match status" value="1"/>
</dbReference>
<evidence type="ECO:0000256" key="2">
    <source>
        <dbReference type="ARBA" id="ARBA00023136"/>
    </source>
</evidence>
<keyword evidence="3" id="KW-0998">Cell outer membrane</keyword>
<feature type="domain" description="TonB-dependent receptor plug" evidence="4">
    <location>
        <begin position="234"/>
        <end position="324"/>
    </location>
</feature>
<evidence type="ECO:0000313" key="6">
    <source>
        <dbReference type="Proteomes" id="UP001500167"/>
    </source>
</evidence>
<dbReference type="InterPro" id="IPR037066">
    <property type="entry name" value="Plug_dom_sf"/>
</dbReference>
<dbReference type="Pfam" id="PF13620">
    <property type="entry name" value="CarboxypepD_reg"/>
    <property type="match status" value="1"/>
</dbReference>
<dbReference type="Proteomes" id="UP001500167">
    <property type="component" value="Unassembled WGS sequence"/>
</dbReference>
<dbReference type="EMBL" id="BAAAZK010000007">
    <property type="protein sequence ID" value="GAA4180281.1"/>
    <property type="molecule type" value="Genomic_DNA"/>
</dbReference>
<name>A0ABP8A9Z9_9SPHI</name>
<evidence type="ECO:0000256" key="1">
    <source>
        <dbReference type="ARBA" id="ARBA00004442"/>
    </source>
</evidence>
<sequence>MYKKNTKIRLKMKLTTFMTLFGMLQISFGAIGQNISLSEKNSSLAKVFKKISTQTGYGFLVEGSLLKMSRPVTIETRNTDINRVLTEIFRNQPLTFVLKDQSVIVSAKKTAVIPLSLSHSADKIGTQQQGNISGRITNENGEALADASITVLQTSQSLKSKADGSYTLNILAGTYTIEVSYISHQTKRITDIVVHAGKQTNLSIVLKDVIKSLEQVVVTGSYKQESIASLYTKQKNAATISNGISREQIAVLPDKNVGETLKRIAGVSTNDNRRVVIRGIAERYNLAMMDGATLPSTDVQVRDFEFDIVPSNLIDNVVIHKTSSPDLSFGFGGGLVQINTLAIPVKNFTSFSLGSKYINGSTGKDFLGYGRGGWDYLAFDDGTRGNFPRDLTVFNGINYDPANPYKPVPEGVTPFTPEMIAAQNKRIGGLERLGTRKYTALPGQNYQFSLGRSYNTMKGIFGFVGSISYRNEQSIDNISNFERGNWQKVEGTTYDISTGKEIHPTTSMQYNFNSSLSGLINLGWNSKNHKITSRNFYSRMFNNQFSVIQGWGNDIGYDSRPAIREYDRPKFINMLQNRLDGEHRFGDFKLEWNVARNRLNNLEKDATEAWLAPIGLLNDTIYNITPSHYANAGDGTFTRSEYHYTETNKIAEGAVSYQTNWLGQKQILKAGYQFMDRHGLFEWVSLPIVSVGANTLSPVNTWSKYLELKDPLHGMFYYPAAFSISAYEGKNSNQAVYGMLDNRFNSWIRLTWGLRAEYFKYKSLQNGDNDLQMDARTIAMQKQRFVDPATGKLVGMTADPETEEKTWRYLPSASLTLTPLQDFNIRMAYSQSVVRPALIENSRMVRQDPALGGAYRRNEGVLSTVINHYDMRLEWYPSIAEVISIGFFYKYFQNPIELYQQMMDSSHRIYVTTNNSEWAKIKGLEFDIRKNLGFILPGSLLENFNFSGNVTLQRSEVQSAEFRTKGIGTDKYGNTFEYREKQFLKSKRPLYGQIPVVYNAALQYAGDRLGANVAFNHMGYKTFMTAMSEELIEYERPRNQLDAQLSYKLLKNKNLDLKLNLSNLLNSPFRFYVNRTETFKVQDRWKGLSNSEWPTQEWDEIYEWKFGFSQKYEEGYYETSADGTKKTRVGDKETFNRKVGSSFSLSIGYTF</sequence>
<dbReference type="PANTHER" id="PTHR40980:SF4">
    <property type="entry name" value="TONB-DEPENDENT RECEPTOR-LIKE BETA-BARREL DOMAIN-CONTAINING PROTEIN"/>
    <property type="match status" value="1"/>
</dbReference>
<dbReference type="PANTHER" id="PTHR40980">
    <property type="entry name" value="PLUG DOMAIN-CONTAINING PROTEIN"/>
    <property type="match status" value="1"/>
</dbReference>
<keyword evidence="6" id="KW-1185">Reference proteome</keyword>
<dbReference type="SUPFAM" id="SSF49464">
    <property type="entry name" value="Carboxypeptidase regulatory domain-like"/>
    <property type="match status" value="1"/>
</dbReference>
<dbReference type="InterPro" id="IPR036942">
    <property type="entry name" value="Beta-barrel_TonB_sf"/>
</dbReference>
<dbReference type="SUPFAM" id="SSF56935">
    <property type="entry name" value="Porins"/>
    <property type="match status" value="1"/>
</dbReference>
<reference evidence="6" key="1">
    <citation type="journal article" date="2019" name="Int. J. Syst. Evol. Microbiol.">
        <title>The Global Catalogue of Microorganisms (GCM) 10K type strain sequencing project: providing services to taxonomists for standard genome sequencing and annotation.</title>
        <authorList>
            <consortium name="The Broad Institute Genomics Platform"/>
            <consortium name="The Broad Institute Genome Sequencing Center for Infectious Disease"/>
            <person name="Wu L."/>
            <person name="Ma J."/>
        </authorList>
    </citation>
    <scope>NUCLEOTIDE SEQUENCE [LARGE SCALE GENOMIC DNA]</scope>
    <source>
        <strain evidence="6">JCM 16722</strain>
    </source>
</reference>
<evidence type="ECO:0000313" key="5">
    <source>
        <dbReference type="EMBL" id="GAA4180281.1"/>
    </source>
</evidence>
<dbReference type="Gene3D" id="2.60.40.1120">
    <property type="entry name" value="Carboxypeptidase-like, regulatory domain"/>
    <property type="match status" value="1"/>
</dbReference>
<organism evidence="5 6">
    <name type="scientific">Sphingobacterium ginsenosidimutans</name>
    <dbReference type="NCBI Taxonomy" id="687845"/>
    <lineage>
        <taxon>Bacteria</taxon>
        <taxon>Pseudomonadati</taxon>
        <taxon>Bacteroidota</taxon>
        <taxon>Sphingobacteriia</taxon>
        <taxon>Sphingobacteriales</taxon>
        <taxon>Sphingobacteriaceae</taxon>
        <taxon>Sphingobacterium</taxon>
    </lineage>
</organism>
<dbReference type="Pfam" id="PF07715">
    <property type="entry name" value="Plug"/>
    <property type="match status" value="1"/>
</dbReference>
<dbReference type="Gene3D" id="2.170.130.10">
    <property type="entry name" value="TonB-dependent receptor, plug domain"/>
    <property type="match status" value="1"/>
</dbReference>
<dbReference type="InterPro" id="IPR008969">
    <property type="entry name" value="CarboxyPept-like_regulatory"/>
</dbReference>
<evidence type="ECO:0000256" key="3">
    <source>
        <dbReference type="ARBA" id="ARBA00023237"/>
    </source>
</evidence>